<name>A0A371DAM3_9APHY</name>
<reference evidence="1 2" key="1">
    <citation type="journal article" date="2018" name="Biotechnol. Biofuels">
        <title>Integrative visual omics of the white-rot fungus Polyporus brumalis exposes the biotechnological potential of its oxidative enzymes for delignifying raw plant biomass.</title>
        <authorList>
            <person name="Miyauchi S."/>
            <person name="Rancon A."/>
            <person name="Drula E."/>
            <person name="Hage H."/>
            <person name="Chaduli D."/>
            <person name="Favel A."/>
            <person name="Grisel S."/>
            <person name="Henrissat B."/>
            <person name="Herpoel-Gimbert I."/>
            <person name="Ruiz-Duenas F.J."/>
            <person name="Chevret D."/>
            <person name="Hainaut M."/>
            <person name="Lin J."/>
            <person name="Wang M."/>
            <person name="Pangilinan J."/>
            <person name="Lipzen A."/>
            <person name="Lesage-Meessen L."/>
            <person name="Navarro D."/>
            <person name="Riley R."/>
            <person name="Grigoriev I.V."/>
            <person name="Zhou S."/>
            <person name="Raouche S."/>
            <person name="Rosso M.N."/>
        </authorList>
    </citation>
    <scope>NUCLEOTIDE SEQUENCE [LARGE SCALE GENOMIC DNA]</scope>
    <source>
        <strain evidence="1 2">BRFM 1820</strain>
    </source>
</reference>
<dbReference type="AlphaFoldDB" id="A0A371DAM3"/>
<gene>
    <name evidence="1" type="ORF">OH76DRAFT_518280</name>
</gene>
<proteinExistence type="predicted"/>
<keyword evidence="2" id="KW-1185">Reference proteome</keyword>
<dbReference type="Proteomes" id="UP000256964">
    <property type="component" value="Unassembled WGS sequence"/>
</dbReference>
<protein>
    <recommendedName>
        <fullName evidence="3">F-box domain-containing protein</fullName>
    </recommendedName>
</protein>
<dbReference type="EMBL" id="KZ857404">
    <property type="protein sequence ID" value="RDX49589.1"/>
    <property type="molecule type" value="Genomic_DNA"/>
</dbReference>
<sequence length="387" mass="43733">MDNSLLPIQVCETIIDSCDRSFVDYTTLRSCALTCTAWLPRSQLNLYHSVKLIGPRKLELLLQTLRAHRYLCGFVRELEVGSFAEQPYVPFAQLFIVQNLRNLERLTLWLDWDGYPPHFYKFVAQLRLRTLRLFGIFRTTRDLLQLVWALKGLRSLVVDCTVRNDGRGAEWAIGRSRRLSLCSSLTDLSLRFSGSRPIVNFPLPGGFGHAVAHLQLHFDRAPSPGDPSDFACLMSCISEFTVLKTLEVTDVLGTQAHVGLTCKAEFLTRLLDSISADAPFRFFHLRLASYGTLQPAVLCDELFTDDVRFALQRVSALVRFDLTVECASAEQRVQDLSAALQLWFSKARLPVQICHSMVVLYDHAEAHWSCSWTQPSPAALAQHPQSS</sequence>
<organism evidence="1 2">
    <name type="scientific">Lentinus brumalis</name>
    <dbReference type="NCBI Taxonomy" id="2498619"/>
    <lineage>
        <taxon>Eukaryota</taxon>
        <taxon>Fungi</taxon>
        <taxon>Dikarya</taxon>
        <taxon>Basidiomycota</taxon>
        <taxon>Agaricomycotina</taxon>
        <taxon>Agaricomycetes</taxon>
        <taxon>Polyporales</taxon>
        <taxon>Polyporaceae</taxon>
        <taxon>Lentinus</taxon>
    </lineage>
</organism>
<evidence type="ECO:0008006" key="3">
    <source>
        <dbReference type="Google" id="ProtNLM"/>
    </source>
</evidence>
<accession>A0A371DAM3</accession>
<evidence type="ECO:0000313" key="2">
    <source>
        <dbReference type="Proteomes" id="UP000256964"/>
    </source>
</evidence>
<evidence type="ECO:0000313" key="1">
    <source>
        <dbReference type="EMBL" id="RDX49589.1"/>
    </source>
</evidence>
<dbReference type="OrthoDB" id="2755073at2759"/>